<evidence type="ECO:0000256" key="1">
    <source>
        <dbReference type="ARBA" id="ARBA00023295"/>
    </source>
</evidence>
<dbReference type="PRINTS" id="PR00131">
    <property type="entry name" value="GLHYDRLASE1"/>
</dbReference>
<evidence type="ECO:0000313" key="4">
    <source>
        <dbReference type="Proteomes" id="UP001418796"/>
    </source>
</evidence>
<name>A0ABU9VDU8_9BACI</name>
<dbReference type="InterPro" id="IPR033132">
    <property type="entry name" value="GH_1_N_CS"/>
</dbReference>
<dbReference type="Gene3D" id="3.20.20.80">
    <property type="entry name" value="Glycosidases"/>
    <property type="match status" value="1"/>
</dbReference>
<evidence type="ECO:0000313" key="3">
    <source>
        <dbReference type="EMBL" id="MEN0642081.1"/>
    </source>
</evidence>
<gene>
    <name evidence="3" type="ORF">MKY91_02745</name>
</gene>
<accession>A0ABU9VDU8</accession>
<dbReference type="PROSITE" id="PS00653">
    <property type="entry name" value="GLYCOSYL_HYDROL_F1_2"/>
    <property type="match status" value="1"/>
</dbReference>
<dbReference type="Pfam" id="PF00232">
    <property type="entry name" value="Glyco_hydro_1"/>
    <property type="match status" value="1"/>
</dbReference>
<dbReference type="InterPro" id="IPR017853">
    <property type="entry name" value="GH"/>
</dbReference>
<proteinExistence type="inferred from homology"/>
<comment type="caution">
    <text evidence="3">The sequence shown here is derived from an EMBL/GenBank/DDBJ whole genome shotgun (WGS) entry which is preliminary data.</text>
</comment>
<reference evidence="3 4" key="1">
    <citation type="submission" date="2024-03" db="EMBL/GenBank/DDBJ databases">
        <title>Bacilli Hybrid Assemblies.</title>
        <authorList>
            <person name="Kovac J."/>
        </authorList>
    </citation>
    <scope>NUCLEOTIDE SEQUENCE [LARGE SCALE GENOMIC DNA]</scope>
    <source>
        <strain evidence="3 4">FSL R7-0666</strain>
    </source>
</reference>
<protein>
    <submittedName>
        <fullName evidence="3">Family 1 glycosylhydrolase</fullName>
    </submittedName>
</protein>
<evidence type="ECO:0000256" key="2">
    <source>
        <dbReference type="RuleBase" id="RU003690"/>
    </source>
</evidence>
<dbReference type="EMBL" id="JBCITK010000001">
    <property type="protein sequence ID" value="MEN0642081.1"/>
    <property type="molecule type" value="Genomic_DNA"/>
</dbReference>
<keyword evidence="4" id="KW-1185">Reference proteome</keyword>
<dbReference type="PANTHER" id="PTHR10353">
    <property type="entry name" value="GLYCOSYL HYDROLASE"/>
    <property type="match status" value="1"/>
</dbReference>
<keyword evidence="1" id="KW-0326">Glycosidase</keyword>
<dbReference type="Proteomes" id="UP001418796">
    <property type="component" value="Unassembled WGS sequence"/>
</dbReference>
<organism evidence="3 4">
    <name type="scientific">Alkalicoccobacillus gibsonii</name>
    <dbReference type="NCBI Taxonomy" id="79881"/>
    <lineage>
        <taxon>Bacteria</taxon>
        <taxon>Bacillati</taxon>
        <taxon>Bacillota</taxon>
        <taxon>Bacilli</taxon>
        <taxon>Bacillales</taxon>
        <taxon>Bacillaceae</taxon>
        <taxon>Alkalicoccobacillus</taxon>
    </lineage>
</organism>
<dbReference type="PANTHER" id="PTHR10353:SF122">
    <property type="entry name" value="6-PHOSPHO-BETA-GLUCOSIDASE ASCB-RELATED"/>
    <property type="match status" value="1"/>
</dbReference>
<dbReference type="SUPFAM" id="SSF51445">
    <property type="entry name" value="(Trans)glycosidases"/>
    <property type="match status" value="1"/>
</dbReference>
<keyword evidence="1" id="KW-0378">Hydrolase</keyword>
<dbReference type="InterPro" id="IPR001360">
    <property type="entry name" value="Glyco_hydro_1"/>
</dbReference>
<dbReference type="RefSeq" id="WP_343129239.1">
    <property type="nucleotide sequence ID" value="NZ_JBCITK010000001.1"/>
</dbReference>
<comment type="similarity">
    <text evidence="2">Belongs to the glycosyl hydrolase 1 family.</text>
</comment>
<sequence length="472" mass="54291">MSKEKVFPKDFLWGGAIAANQAEGAWNVDGKGASQADMTRGGIISGETDQQIDPNLYYASHEAIDFYHQYKEDVQMFSEMGFSLFRTSIAWSRIFPKGDEKEPNEKGLQFYDDLFDELLGKGIQPMITISHYEMPIHLVDEYGGWSNRQLIEFFSRFCEVIFKRYKDKVKYWLTFNEINNMHKIPLATGGVRIKNEEEPLQEIYQASHHMFVANSHAVRLCKEIIPDSMIGAMLSLSVLYPNSCRPEDVFETNTYRRRHLFYSDVMIRGEYPTYVDRIFKEHTISINMEEGDLELLKAHTCEYLAFSYYLSSTHKAGMPILTHTGGVRGIDNPYLPKSKWGWQIDPIGLRIVCNELTDRYNVPLFIVENGYGDVDSINEDGSIHDVDRTNFLKEHLVEIYNAIEDGCDVRGFAWWGPIDIVSAGTGEMKKRYGFIHVDKDNEGNGSLKRTKKDSFYEFQKIIESNGASLFSK</sequence>